<feature type="binding site" evidence="19">
    <location>
        <position position="299"/>
    </location>
    <ligand>
        <name>Mn(2+)</name>
        <dbReference type="ChEBI" id="CHEBI:29035"/>
        <label>1</label>
    </ligand>
</feature>
<keyword evidence="9 19" id="KW-0677">Repeat</keyword>
<dbReference type="FunFam" id="1.10.1030.10:FF:000002">
    <property type="entry name" value="Carbamoyl-phosphate synthase large chain"/>
    <property type="match status" value="1"/>
</dbReference>
<comment type="catalytic activity">
    <reaction evidence="16 19">
        <text>hydrogencarbonate + L-glutamine + 2 ATP + H2O = carbamoyl phosphate + L-glutamate + 2 ADP + phosphate + 2 H(+)</text>
        <dbReference type="Rhea" id="RHEA:18633"/>
        <dbReference type="ChEBI" id="CHEBI:15377"/>
        <dbReference type="ChEBI" id="CHEBI:15378"/>
        <dbReference type="ChEBI" id="CHEBI:17544"/>
        <dbReference type="ChEBI" id="CHEBI:29985"/>
        <dbReference type="ChEBI" id="CHEBI:30616"/>
        <dbReference type="ChEBI" id="CHEBI:43474"/>
        <dbReference type="ChEBI" id="CHEBI:58228"/>
        <dbReference type="ChEBI" id="CHEBI:58359"/>
        <dbReference type="ChEBI" id="CHEBI:456216"/>
        <dbReference type="EC" id="6.3.5.5"/>
    </reaction>
</comment>
<feature type="binding site" evidence="19">
    <location>
        <position position="285"/>
    </location>
    <ligand>
        <name>Mn(2+)</name>
        <dbReference type="ChEBI" id="CHEBI:29035"/>
        <label>1</label>
    </ligand>
</feature>
<feature type="binding site" evidence="19">
    <location>
        <position position="826"/>
    </location>
    <ligand>
        <name>Mn(2+)</name>
        <dbReference type="ChEBI" id="CHEBI:29035"/>
        <label>3</label>
    </ligand>
</feature>
<evidence type="ECO:0000256" key="14">
    <source>
        <dbReference type="ARBA" id="ARBA00023211"/>
    </source>
</evidence>
<dbReference type="PROSITE" id="PS00866">
    <property type="entry name" value="CPSASE_1"/>
    <property type="match status" value="2"/>
</dbReference>
<feature type="binding site" evidence="19">
    <location>
        <position position="783"/>
    </location>
    <ligand>
        <name>ATP</name>
        <dbReference type="ChEBI" id="CHEBI:30616"/>
        <label>2</label>
    </ligand>
</feature>
<dbReference type="SUPFAM" id="SSF52440">
    <property type="entry name" value="PreATP-grasp domain"/>
    <property type="match status" value="2"/>
</dbReference>
<keyword evidence="5 19" id="KW-0055">Arginine biosynthesis</keyword>
<dbReference type="SMART" id="SM00851">
    <property type="entry name" value="MGS"/>
    <property type="match status" value="1"/>
</dbReference>
<feature type="binding site" evidence="19">
    <location>
        <position position="753"/>
    </location>
    <ligand>
        <name>ATP</name>
        <dbReference type="ChEBI" id="CHEBI:30616"/>
        <label>2</label>
    </ligand>
</feature>
<feature type="domain" description="MGS-like" evidence="21">
    <location>
        <begin position="935"/>
        <end position="1068"/>
    </location>
</feature>
<comment type="caution">
    <text evidence="19">Lacks conserved residue(s) required for the propagation of feature annotation.</text>
</comment>
<feature type="region of interest" description="Carbamoyl phosphate synthetic domain" evidence="19">
    <location>
        <begin position="552"/>
        <end position="934"/>
    </location>
</feature>
<dbReference type="UniPathway" id="UPA00068">
    <property type="reaction ID" value="UER00171"/>
</dbReference>
<evidence type="ECO:0000256" key="16">
    <source>
        <dbReference type="ARBA" id="ARBA00048816"/>
    </source>
</evidence>
<feature type="binding site" evidence="19">
    <location>
        <position position="838"/>
    </location>
    <ligand>
        <name>ATP</name>
        <dbReference type="ChEBI" id="CHEBI:30616"/>
        <label>2</label>
    </ligand>
</feature>
<dbReference type="InterPro" id="IPR005483">
    <property type="entry name" value="CPSase_dom"/>
</dbReference>
<feature type="binding site" evidence="19">
    <location>
        <position position="751"/>
    </location>
    <ligand>
        <name>ATP</name>
        <dbReference type="ChEBI" id="CHEBI:30616"/>
        <label>2</label>
    </ligand>
</feature>
<dbReference type="InterPro" id="IPR011761">
    <property type="entry name" value="ATP-grasp"/>
</dbReference>
<dbReference type="SUPFAM" id="SSF56059">
    <property type="entry name" value="Glutathione synthetase ATP-binding domain-like"/>
    <property type="match status" value="2"/>
</dbReference>
<feature type="binding site" evidence="19">
    <location>
        <position position="210"/>
    </location>
    <ligand>
        <name>ATP</name>
        <dbReference type="ChEBI" id="CHEBI:30616"/>
        <label>1</label>
    </ligand>
</feature>
<gene>
    <name evidence="19 22" type="primary">carB</name>
    <name evidence="22" type="ORF">Pcatena_05620</name>
</gene>
<evidence type="ECO:0000256" key="3">
    <source>
        <dbReference type="ARBA" id="ARBA00005077"/>
    </source>
</evidence>
<dbReference type="InterPro" id="IPR016185">
    <property type="entry name" value="PreATP-grasp_dom_sf"/>
</dbReference>
<name>A0A3G9KAH5_9ACTN</name>
<dbReference type="InterPro" id="IPR005479">
    <property type="entry name" value="CPAse_ATP-bd"/>
</dbReference>
<dbReference type="GO" id="GO:0005737">
    <property type="term" value="C:cytoplasm"/>
    <property type="evidence" value="ECO:0007669"/>
    <property type="project" value="TreeGrafter"/>
</dbReference>
<evidence type="ECO:0000256" key="12">
    <source>
        <dbReference type="ARBA" id="ARBA00022842"/>
    </source>
</evidence>
<dbReference type="CDD" id="cd01424">
    <property type="entry name" value="MGS_CPS_II"/>
    <property type="match status" value="1"/>
</dbReference>
<dbReference type="Pfam" id="PF02786">
    <property type="entry name" value="CPSase_L_D2"/>
    <property type="match status" value="2"/>
</dbReference>
<feature type="binding site" evidence="19">
    <location>
        <position position="838"/>
    </location>
    <ligand>
        <name>Mg(2+)</name>
        <dbReference type="ChEBI" id="CHEBI:18420"/>
        <label>3</label>
    </ligand>
</feature>
<accession>A0A3G9KAH5</accession>
<evidence type="ECO:0000256" key="9">
    <source>
        <dbReference type="ARBA" id="ARBA00022737"/>
    </source>
</evidence>
<dbReference type="PRINTS" id="PR00098">
    <property type="entry name" value="CPSASE"/>
</dbReference>
<reference evidence="23" key="1">
    <citation type="submission" date="2018-11" db="EMBL/GenBank/DDBJ databases">
        <title>Comparative genomics of Parolsenella catena and Libanicoccus massiliensis: Reclassification of Libanicoccus massiliensis as Parolsenella massiliensis comb. nov.</title>
        <authorList>
            <person name="Sakamoto M."/>
            <person name="Ikeyama N."/>
            <person name="Murakami T."/>
            <person name="Mori H."/>
            <person name="Yuki M."/>
            <person name="Ohkuma M."/>
        </authorList>
    </citation>
    <scope>NUCLEOTIDE SEQUENCE [LARGE SCALE GENOMIC DNA]</scope>
    <source>
        <strain evidence="23">JCM 31932</strain>
    </source>
</reference>
<evidence type="ECO:0000256" key="6">
    <source>
        <dbReference type="ARBA" id="ARBA00022598"/>
    </source>
</evidence>
<evidence type="ECO:0000256" key="11">
    <source>
        <dbReference type="ARBA" id="ARBA00022840"/>
    </source>
</evidence>
<dbReference type="PANTHER" id="PTHR11405:SF53">
    <property type="entry name" value="CARBAMOYL-PHOSPHATE SYNTHASE [AMMONIA], MITOCHONDRIAL"/>
    <property type="match status" value="1"/>
</dbReference>
<dbReference type="SMART" id="SM01096">
    <property type="entry name" value="CPSase_L_D3"/>
    <property type="match status" value="1"/>
</dbReference>
<feature type="binding site" evidence="19">
    <location>
        <position position="786"/>
    </location>
    <ligand>
        <name>ATP</name>
        <dbReference type="ChEBI" id="CHEBI:30616"/>
        <label>2</label>
    </ligand>
</feature>
<feature type="binding site" evidence="19">
    <location>
        <position position="241"/>
    </location>
    <ligand>
        <name>ATP</name>
        <dbReference type="ChEBI" id="CHEBI:30616"/>
        <label>1</label>
    </ligand>
</feature>
<dbReference type="InterPro" id="IPR033937">
    <property type="entry name" value="MGS_CPS_CarB"/>
</dbReference>
<dbReference type="InterPro" id="IPR006275">
    <property type="entry name" value="CPSase_lsu"/>
</dbReference>
<dbReference type="PANTHER" id="PTHR11405">
    <property type="entry name" value="CARBAMOYLTRANSFERASE FAMILY MEMBER"/>
    <property type="match status" value="1"/>
</dbReference>
<comment type="pathway">
    <text evidence="2 19">Pyrimidine metabolism; UMP biosynthesis via de novo pathway; (S)-dihydroorotate from bicarbonate: step 1/3.</text>
</comment>
<feature type="binding site" evidence="19">
    <location>
        <position position="285"/>
    </location>
    <ligand>
        <name>ATP</name>
        <dbReference type="ChEBI" id="CHEBI:30616"/>
        <label>1</label>
    </ligand>
</feature>
<protein>
    <recommendedName>
        <fullName evidence="19">Carbamoyl phosphate synthase large chain</fullName>
        <ecNumber evidence="19">6.3.4.16</ecNumber>
        <ecNumber evidence="19">6.3.5.5</ecNumber>
    </recommendedName>
    <alternativeName>
        <fullName evidence="19">Carbamoyl phosphate synthetase ammonia chain</fullName>
    </alternativeName>
</protein>
<feature type="binding site" evidence="19">
    <location>
        <position position="712"/>
    </location>
    <ligand>
        <name>ATP</name>
        <dbReference type="ChEBI" id="CHEBI:30616"/>
        <label>2</label>
    </ligand>
</feature>
<feature type="binding site" evidence="19">
    <location>
        <position position="785"/>
    </location>
    <ligand>
        <name>ATP</name>
        <dbReference type="ChEBI" id="CHEBI:30616"/>
        <label>2</label>
    </ligand>
</feature>
<dbReference type="AlphaFoldDB" id="A0A3G9KAH5"/>
<comment type="cofactor">
    <cofactor evidence="19">
        <name>Mg(2+)</name>
        <dbReference type="ChEBI" id="CHEBI:18420"/>
    </cofactor>
    <cofactor evidence="19">
        <name>Mn(2+)</name>
        <dbReference type="ChEBI" id="CHEBI:29035"/>
    </cofactor>
    <text evidence="19">Binds 4 Mg(2+) or Mn(2+) ions per subunit.</text>
</comment>
<feature type="binding site" evidence="19">
    <location>
        <position position="301"/>
    </location>
    <ligand>
        <name>Mn(2+)</name>
        <dbReference type="ChEBI" id="CHEBI:29035"/>
        <label>2</label>
    </ligand>
</feature>
<feature type="binding site" evidence="19">
    <location>
        <position position="243"/>
    </location>
    <ligand>
        <name>ATP</name>
        <dbReference type="ChEBI" id="CHEBI:30616"/>
        <label>1</label>
    </ligand>
</feature>
<organism evidence="22 23">
    <name type="scientific">Parolsenella catena</name>
    <dbReference type="NCBI Taxonomy" id="2003188"/>
    <lineage>
        <taxon>Bacteria</taxon>
        <taxon>Bacillati</taxon>
        <taxon>Actinomycetota</taxon>
        <taxon>Coriobacteriia</taxon>
        <taxon>Coriobacteriales</taxon>
        <taxon>Atopobiaceae</taxon>
        <taxon>Parolsenella</taxon>
    </lineage>
</organism>
<dbReference type="GeneID" id="88848696"/>
<evidence type="ECO:0000256" key="15">
    <source>
        <dbReference type="ARBA" id="ARBA00047359"/>
    </source>
</evidence>
<dbReference type="SUPFAM" id="SSF52335">
    <property type="entry name" value="Methylglyoxal synthase-like"/>
    <property type="match status" value="1"/>
</dbReference>
<dbReference type="PROSITE" id="PS51855">
    <property type="entry name" value="MGS"/>
    <property type="match status" value="1"/>
</dbReference>
<dbReference type="NCBIfam" id="NF009455">
    <property type="entry name" value="PRK12815.1"/>
    <property type="match status" value="1"/>
</dbReference>
<dbReference type="HAMAP" id="MF_01210_B">
    <property type="entry name" value="CPSase_L_chain_B"/>
    <property type="match status" value="1"/>
</dbReference>
<feature type="binding site" evidence="19">
    <location>
        <position position="285"/>
    </location>
    <ligand>
        <name>Mg(2+)</name>
        <dbReference type="ChEBI" id="CHEBI:18420"/>
        <label>1</label>
    </ligand>
</feature>
<feature type="binding site" evidence="19">
    <location>
        <position position="299"/>
    </location>
    <ligand>
        <name>Mg(2+)</name>
        <dbReference type="ChEBI" id="CHEBI:18420"/>
        <label>1</label>
    </ligand>
</feature>
<feature type="binding site" evidence="19">
    <location>
        <position position="826"/>
    </location>
    <ligand>
        <name>Mg(2+)</name>
        <dbReference type="ChEBI" id="CHEBI:18420"/>
        <label>3</label>
    </ligand>
</feature>
<feature type="binding site" evidence="19">
    <location>
        <position position="840"/>
    </location>
    <ligand>
        <name>Mg(2+)</name>
        <dbReference type="ChEBI" id="CHEBI:18420"/>
        <label>4</label>
    </ligand>
</feature>
<evidence type="ECO:0000259" key="20">
    <source>
        <dbReference type="PROSITE" id="PS50975"/>
    </source>
</evidence>
<dbReference type="FunFam" id="3.40.50.20:FF:000003">
    <property type="entry name" value="Carbamoyl-phosphate synthase large chain"/>
    <property type="match status" value="1"/>
</dbReference>
<comment type="pathway">
    <text evidence="3 19">Amino-acid biosynthesis; L-arginine biosynthesis; carbamoyl phosphate from bicarbonate: step 1/1.</text>
</comment>
<comment type="subunit">
    <text evidence="18 19">Composed of two chains; the small (or glutamine) chain promotes the hydrolysis of glutamine to ammonia, which is used by the large (or ammonia) chain to synthesize carbamoyl phosphate. Tetramer of heterodimers (alpha,beta)4.</text>
</comment>
<dbReference type="NCBIfam" id="TIGR01369">
    <property type="entry name" value="CPSaseII_lrg"/>
    <property type="match status" value="1"/>
</dbReference>
<dbReference type="NCBIfam" id="NF003671">
    <property type="entry name" value="PRK05294.1"/>
    <property type="match status" value="1"/>
</dbReference>
<dbReference type="GO" id="GO:0004087">
    <property type="term" value="F:carbamoyl-phosphate synthase (ammonia) activity"/>
    <property type="evidence" value="ECO:0007669"/>
    <property type="project" value="UniProtKB-EC"/>
</dbReference>
<feature type="binding site" evidence="19">
    <location>
        <position position="838"/>
    </location>
    <ligand>
        <name>Mn(2+)</name>
        <dbReference type="ChEBI" id="CHEBI:29035"/>
        <label>3</label>
    </ligand>
</feature>
<dbReference type="EMBL" id="AP019367">
    <property type="protein sequence ID" value="BBH49975.1"/>
    <property type="molecule type" value="Genomic_DNA"/>
</dbReference>
<keyword evidence="8" id="KW-0479">Metal-binding</keyword>
<dbReference type="EC" id="6.3.4.16" evidence="19"/>
<dbReference type="EC" id="6.3.5.5" evidence="19"/>
<proteinExistence type="inferred from homology"/>
<feature type="binding site" evidence="19">
    <location>
        <position position="299"/>
    </location>
    <ligand>
        <name>Mn(2+)</name>
        <dbReference type="ChEBI" id="CHEBI:29035"/>
        <label>2</label>
    </ligand>
</feature>
<evidence type="ECO:0000256" key="1">
    <source>
        <dbReference type="ARBA" id="ARBA00001936"/>
    </source>
</evidence>
<feature type="binding site" evidence="19">
    <location>
        <position position="176"/>
    </location>
    <ligand>
        <name>ATP</name>
        <dbReference type="ChEBI" id="CHEBI:30616"/>
        <label>1</label>
    </ligand>
</feature>
<comment type="function">
    <text evidence="17 19">Large subunit of the glutamine-dependent carbamoyl phosphate synthetase (CPSase). CPSase catalyzes the formation of carbamoyl phosphate from the ammonia moiety of glutamine, carbonate, and phosphate donated by ATP, constituting the first step of 2 biosynthetic pathways, one leading to arginine and/or urea and the other to pyrimidine nucleotides. The large subunit (synthetase) binds the substrates ammonia (free or transferred from glutamine from the small subunit), hydrogencarbonate and ATP and carries out an ATP-coupled ligase reaction, activating hydrogencarbonate by forming carboxy phosphate which reacts with ammonia to form carbamoyl phosphate.</text>
</comment>
<dbReference type="InterPro" id="IPR058047">
    <property type="entry name" value="CPSase_preATP-grasp"/>
</dbReference>
<dbReference type="Proteomes" id="UP000273154">
    <property type="component" value="Chromosome"/>
</dbReference>
<evidence type="ECO:0000256" key="13">
    <source>
        <dbReference type="ARBA" id="ARBA00022975"/>
    </source>
</evidence>
<sequence>MPKRTDIKKILVIGSGPIVIGQACEFDYSGTQACESLKALGYEVVLVNSNPATIMTDPGIADRTYVEPITADSVAKVIERERPDALLPNMGGQTGLNCAIELDEAGVLSKYGVEVIGCNTESIRIGEDRKLFAEAMEDIGLHICRSGFAYSVADAERIVGELGFPVIIRPSFTLGGAGGGIAYDMDDLRRIVAQGIDLSPEGEVLVEESIQDWKEIEMEVMRDCAGNGIVICSIENLDPMGVHTGDSITVAPAQTLSDTELQRLRDYSLAILEKVGVATGGSNVQFAVNPEDGRIIVVEMNPRVSRSSALASKATGFPIAKVAARLAVGLTLDEVTNDITQATPACFEPSIDYCVVKVPRFAFEKFKGTDETLSTRMKAVGEVMAIGRTFEESFNKAMRSLEVGENMLGADDPALYDVPDFRQRVSVPTAQRIYYVIEALRRGWSIEDIHELTGIDPWYLSHLKNLTDTEGWLAERRLTDISERDMRSVKQMGFSDEQIAHFTGSTELEVRAWRKAKGVTPAIKTVDTCGGEFPARTSYHYKTYEWGPSERRDTDKPRAMILSAGPNRIGQGIEFDYCCCHAAYALHDKGYETVMVNCNPETVSTDYDTSDRLYFEPLTFEDVMDIVDVEQPEGVICTLGGQTPINLAARLKAAGVPIMGTQPDALDLAEDRERFSALLDELDIAYPVSGVAETYEEAVEVAHRIGFPLLVRPSYVLGGRGMVIAYDERHLKSYMEAATRVSKDHPIYLDSFLDSAVELDVDALADGEQCYVGSVLEQIEEAGIHSGDSACCMPPYSLADSMIAEIRETTHKLALACHVVGALNVQYAVHNGRLYVIELNPRASRTVPFSSKSTGVPLARMAAKIMAGEKICDLGLPPEDRTFDYFACKETVLPFDRFPGADMTLGPEMKSTGEVMGVAPTFPAAYAKTQLAISYGLPTKGRVFISVRDRDKRAIIGVARDLVGMGFELVGTTGTAKALRAAGIDCKSVRRASEMRPNIATMLSGGDIQLIINTPGGHDTRGDFYTLRQLAVRYRVTNVTTLAGAQAMTEAIRTARAGSLDVVALQDL</sequence>
<evidence type="ECO:0000256" key="17">
    <source>
        <dbReference type="ARBA" id="ARBA00057223"/>
    </source>
</evidence>
<feature type="binding site" evidence="19">
    <location>
        <position position="175"/>
    </location>
    <ligand>
        <name>ATP</name>
        <dbReference type="ChEBI" id="CHEBI:30616"/>
        <label>1</label>
    </ligand>
</feature>
<feature type="binding site" evidence="19">
    <location>
        <position position="299"/>
    </location>
    <ligand>
        <name>ATP</name>
        <dbReference type="ChEBI" id="CHEBI:30616"/>
        <label>1</label>
    </ligand>
</feature>
<dbReference type="Pfam" id="PF02142">
    <property type="entry name" value="MGS"/>
    <property type="match status" value="1"/>
</dbReference>
<feature type="region of interest" description="Allosteric domain" evidence="19">
    <location>
        <begin position="935"/>
        <end position="1068"/>
    </location>
</feature>
<evidence type="ECO:0000256" key="18">
    <source>
        <dbReference type="ARBA" id="ARBA00062056"/>
    </source>
</evidence>
<evidence type="ECO:0000256" key="2">
    <source>
        <dbReference type="ARBA" id="ARBA00004812"/>
    </source>
</evidence>
<dbReference type="KEGG" id="pcat:Pcatena_05620"/>
<dbReference type="Pfam" id="PF25596">
    <property type="entry name" value="CPSase_L_D1"/>
    <property type="match status" value="2"/>
</dbReference>
<feature type="binding site" evidence="19">
    <location>
        <position position="838"/>
    </location>
    <ligand>
        <name>Mg(2+)</name>
        <dbReference type="ChEBI" id="CHEBI:18420"/>
        <label>4</label>
    </ligand>
</feature>
<dbReference type="PROSITE" id="PS51257">
    <property type="entry name" value="PROKAR_LIPOPROTEIN"/>
    <property type="match status" value="1"/>
</dbReference>
<feature type="domain" description="ATP-grasp" evidence="20">
    <location>
        <begin position="133"/>
        <end position="328"/>
    </location>
</feature>
<dbReference type="UniPathway" id="UPA00070">
    <property type="reaction ID" value="UER00115"/>
</dbReference>
<evidence type="ECO:0000256" key="5">
    <source>
        <dbReference type="ARBA" id="ARBA00022571"/>
    </source>
</evidence>
<feature type="region of interest" description="Carboxyphosphate synthetic domain" evidence="19">
    <location>
        <begin position="1"/>
        <end position="402"/>
    </location>
</feature>
<feature type="binding site" evidence="19">
    <location>
        <position position="169"/>
    </location>
    <ligand>
        <name>ATP</name>
        <dbReference type="ChEBI" id="CHEBI:30616"/>
        <label>1</label>
    </ligand>
</feature>
<dbReference type="FunFam" id="3.30.470.20:FF:000007">
    <property type="entry name" value="Carbamoyl-phosphate synthase large chain"/>
    <property type="match status" value="1"/>
</dbReference>
<dbReference type="InterPro" id="IPR005480">
    <property type="entry name" value="CPSase_lsu_oligo"/>
</dbReference>
<feature type="binding site" evidence="19">
    <location>
        <position position="208"/>
    </location>
    <ligand>
        <name>ATP</name>
        <dbReference type="ChEBI" id="CHEBI:30616"/>
        <label>1</label>
    </ligand>
</feature>
<feature type="binding site" evidence="19">
    <location>
        <position position="129"/>
    </location>
    <ligand>
        <name>ATP</name>
        <dbReference type="ChEBI" id="CHEBI:30616"/>
        <label>1</label>
    </ligand>
</feature>
<keyword evidence="6 19" id="KW-0436">Ligase</keyword>
<evidence type="ECO:0000313" key="23">
    <source>
        <dbReference type="Proteomes" id="UP000273154"/>
    </source>
</evidence>
<evidence type="ECO:0000256" key="8">
    <source>
        <dbReference type="ARBA" id="ARBA00022723"/>
    </source>
</evidence>
<evidence type="ECO:0000313" key="22">
    <source>
        <dbReference type="EMBL" id="BBH49975.1"/>
    </source>
</evidence>
<feature type="binding site" evidence="19">
    <location>
        <position position="838"/>
    </location>
    <ligand>
        <name>Mn(2+)</name>
        <dbReference type="ChEBI" id="CHEBI:29035"/>
        <label>4</label>
    </ligand>
</feature>
<feature type="binding site" evidence="19">
    <location>
        <position position="242"/>
    </location>
    <ligand>
        <name>ATP</name>
        <dbReference type="ChEBI" id="CHEBI:30616"/>
        <label>1</label>
    </ligand>
</feature>
<dbReference type="FunFam" id="3.40.50.20:FF:000001">
    <property type="entry name" value="Carbamoyl-phosphate synthase large chain"/>
    <property type="match status" value="1"/>
</dbReference>
<dbReference type="Gene3D" id="1.10.1030.10">
    <property type="entry name" value="Carbamoyl-phosphate synthetase, large subunit oligomerisation domain"/>
    <property type="match status" value="1"/>
</dbReference>
<dbReference type="GO" id="GO:0004088">
    <property type="term" value="F:carbamoyl-phosphate synthase (glutamine-hydrolyzing) activity"/>
    <property type="evidence" value="ECO:0007669"/>
    <property type="project" value="UniProtKB-UniRule"/>
</dbReference>
<dbReference type="PROSITE" id="PS50975">
    <property type="entry name" value="ATP_GRASP"/>
    <property type="match status" value="2"/>
</dbReference>
<keyword evidence="14" id="KW-0464">Manganese</keyword>
<feature type="binding site" evidence="19">
    <location>
        <position position="826"/>
    </location>
    <ligand>
        <name>ATP</name>
        <dbReference type="ChEBI" id="CHEBI:30616"/>
        <label>2</label>
    </ligand>
</feature>
<feature type="binding site" evidence="19">
    <location>
        <position position="758"/>
    </location>
    <ligand>
        <name>ATP</name>
        <dbReference type="ChEBI" id="CHEBI:30616"/>
        <label>2</label>
    </ligand>
</feature>
<dbReference type="GO" id="GO:0005524">
    <property type="term" value="F:ATP binding"/>
    <property type="evidence" value="ECO:0007669"/>
    <property type="project" value="UniProtKB-UniRule"/>
</dbReference>
<keyword evidence="13 19" id="KW-0665">Pyrimidine biosynthesis</keyword>
<comment type="cofactor">
    <cofactor evidence="1">
        <name>Mn(2+)</name>
        <dbReference type="ChEBI" id="CHEBI:29035"/>
    </cofactor>
</comment>
<feature type="binding site" evidence="19">
    <location>
        <position position="215"/>
    </location>
    <ligand>
        <name>ATP</name>
        <dbReference type="ChEBI" id="CHEBI:30616"/>
        <label>1</label>
    </ligand>
</feature>
<dbReference type="GO" id="GO:0006526">
    <property type="term" value="P:L-arginine biosynthetic process"/>
    <property type="evidence" value="ECO:0007669"/>
    <property type="project" value="UniProtKB-UniRule"/>
</dbReference>
<evidence type="ECO:0000256" key="4">
    <source>
        <dbReference type="ARBA" id="ARBA00009799"/>
    </source>
</evidence>
<dbReference type="FunFam" id="3.30.470.20:FF:000026">
    <property type="entry name" value="Carbamoyl-phosphate synthase large chain"/>
    <property type="match status" value="1"/>
</dbReference>
<feature type="binding site" evidence="19">
    <location>
        <position position="784"/>
    </location>
    <ligand>
        <name>ATP</name>
        <dbReference type="ChEBI" id="CHEBI:30616"/>
        <label>2</label>
    </ligand>
</feature>
<evidence type="ECO:0000259" key="21">
    <source>
        <dbReference type="PROSITE" id="PS51855"/>
    </source>
</evidence>
<keyword evidence="23" id="KW-1185">Reference proteome</keyword>
<dbReference type="Pfam" id="PF02787">
    <property type="entry name" value="CPSase_L_D3"/>
    <property type="match status" value="1"/>
</dbReference>
<dbReference type="PROSITE" id="PS00867">
    <property type="entry name" value="CPSASE_2"/>
    <property type="match status" value="1"/>
</dbReference>
<dbReference type="InterPro" id="IPR036914">
    <property type="entry name" value="MGS-like_dom_sf"/>
</dbReference>
<evidence type="ECO:0000256" key="19">
    <source>
        <dbReference type="HAMAP-Rule" id="MF_01210"/>
    </source>
</evidence>
<dbReference type="GO" id="GO:0006541">
    <property type="term" value="P:glutamine metabolic process"/>
    <property type="evidence" value="ECO:0007669"/>
    <property type="project" value="TreeGrafter"/>
</dbReference>
<feature type="domain" description="ATP-grasp" evidence="20">
    <location>
        <begin position="676"/>
        <end position="867"/>
    </location>
</feature>
<comment type="similarity">
    <text evidence="4 19">Belongs to the CarB family.</text>
</comment>
<evidence type="ECO:0000256" key="10">
    <source>
        <dbReference type="ARBA" id="ARBA00022741"/>
    </source>
</evidence>
<comment type="domain">
    <text evidence="19">The large subunit is composed of 2 ATP-grasp domains that are involved in binding the 2 ATP molecules needed for carbamoyl phosphate synthesis. The N-terminal ATP-grasp domain (referred to as the carboxyphosphate synthetic component) catalyzes the ATP-dependent phosphorylation of hydrogencarbonate to carboxyphosphate and the subsequent nucleophilic attack by ammonia to form a carbamate intermediate. The C-terminal ATP-grasp domain (referred to as the carbamoyl phosphate synthetic component) then catalyzes the phosphorylation of carbamate with the second ATP to form the end product carbamoyl phosphate. The reactive and unstable enzyme intermediates are sequentially channeled from one active site to the next through the interior of the protein over a distance of at least 96 A.</text>
</comment>
<keyword evidence="11 19" id="KW-0067">ATP-binding</keyword>
<dbReference type="SUPFAM" id="SSF48108">
    <property type="entry name" value="Carbamoyl phosphate synthetase, large subunit connection domain"/>
    <property type="match status" value="1"/>
</dbReference>
<dbReference type="Gene3D" id="3.30.470.20">
    <property type="entry name" value="ATP-grasp fold, B domain"/>
    <property type="match status" value="2"/>
</dbReference>
<dbReference type="InterPro" id="IPR011607">
    <property type="entry name" value="MGS-like_dom"/>
</dbReference>
<feature type="binding site" evidence="19">
    <location>
        <position position="301"/>
    </location>
    <ligand>
        <name>Mg(2+)</name>
        <dbReference type="ChEBI" id="CHEBI:18420"/>
        <label>2</label>
    </ligand>
</feature>
<dbReference type="OrthoDB" id="9804197at2"/>
<feature type="binding site" evidence="19">
    <location>
        <position position="299"/>
    </location>
    <ligand>
        <name>Mg(2+)</name>
        <dbReference type="ChEBI" id="CHEBI:18420"/>
        <label>2</label>
    </ligand>
</feature>
<dbReference type="RefSeq" id="WP_126421444.1">
    <property type="nucleotide sequence ID" value="NZ_AP019367.1"/>
</dbReference>
<dbReference type="GO" id="GO:0046872">
    <property type="term" value="F:metal ion binding"/>
    <property type="evidence" value="ECO:0007669"/>
    <property type="project" value="UniProtKB-KW"/>
</dbReference>
<dbReference type="GO" id="GO:0044205">
    <property type="term" value="P:'de novo' UMP biosynthetic process"/>
    <property type="evidence" value="ECO:0007669"/>
    <property type="project" value="UniProtKB-UniRule"/>
</dbReference>
<comment type="catalytic activity">
    <reaction evidence="15 19">
        <text>hydrogencarbonate + NH4(+) + 2 ATP = carbamoyl phosphate + 2 ADP + phosphate + 2 H(+)</text>
        <dbReference type="Rhea" id="RHEA:18029"/>
        <dbReference type="ChEBI" id="CHEBI:15378"/>
        <dbReference type="ChEBI" id="CHEBI:17544"/>
        <dbReference type="ChEBI" id="CHEBI:28938"/>
        <dbReference type="ChEBI" id="CHEBI:30616"/>
        <dbReference type="ChEBI" id="CHEBI:43474"/>
        <dbReference type="ChEBI" id="CHEBI:58228"/>
        <dbReference type="ChEBI" id="CHEBI:456216"/>
        <dbReference type="EC" id="6.3.4.16"/>
    </reaction>
</comment>
<dbReference type="InterPro" id="IPR036897">
    <property type="entry name" value="CarbamoylP_synth_lsu_oligo_sf"/>
</dbReference>
<evidence type="ECO:0000256" key="7">
    <source>
        <dbReference type="ARBA" id="ARBA00022605"/>
    </source>
</evidence>
<dbReference type="Gene3D" id="3.40.50.20">
    <property type="match status" value="2"/>
</dbReference>
<dbReference type="Gene3D" id="3.40.50.1380">
    <property type="entry name" value="Methylglyoxal synthase-like domain"/>
    <property type="match status" value="1"/>
</dbReference>
<feature type="binding site" evidence="19">
    <location>
        <position position="840"/>
    </location>
    <ligand>
        <name>Mn(2+)</name>
        <dbReference type="ChEBI" id="CHEBI:29035"/>
        <label>4</label>
    </ligand>
</feature>
<keyword evidence="7 19" id="KW-0028">Amino-acid biosynthesis</keyword>
<keyword evidence="10 19" id="KW-0547">Nucleotide-binding</keyword>
<keyword evidence="12" id="KW-0460">Magnesium</keyword>